<reference evidence="1 2" key="1">
    <citation type="journal article" date="2022" name="Nat. Plants">
        <title>Genomes of leafy and leafless Platanthera orchids illuminate the evolution of mycoheterotrophy.</title>
        <authorList>
            <person name="Li M.H."/>
            <person name="Liu K.W."/>
            <person name="Li Z."/>
            <person name="Lu H.C."/>
            <person name="Ye Q.L."/>
            <person name="Zhang D."/>
            <person name="Wang J.Y."/>
            <person name="Li Y.F."/>
            <person name="Zhong Z.M."/>
            <person name="Liu X."/>
            <person name="Yu X."/>
            <person name="Liu D.K."/>
            <person name="Tu X.D."/>
            <person name="Liu B."/>
            <person name="Hao Y."/>
            <person name="Liao X.Y."/>
            <person name="Jiang Y.T."/>
            <person name="Sun W.H."/>
            <person name="Chen J."/>
            <person name="Chen Y.Q."/>
            <person name="Ai Y."/>
            <person name="Zhai J.W."/>
            <person name="Wu S.S."/>
            <person name="Zhou Z."/>
            <person name="Hsiao Y.Y."/>
            <person name="Wu W.L."/>
            <person name="Chen Y.Y."/>
            <person name="Lin Y.F."/>
            <person name="Hsu J.L."/>
            <person name="Li C.Y."/>
            <person name="Wang Z.W."/>
            <person name="Zhao X."/>
            <person name="Zhong W.Y."/>
            <person name="Ma X.K."/>
            <person name="Ma L."/>
            <person name="Huang J."/>
            <person name="Chen G.Z."/>
            <person name="Huang M.Z."/>
            <person name="Huang L."/>
            <person name="Peng D.H."/>
            <person name="Luo Y.B."/>
            <person name="Zou S.Q."/>
            <person name="Chen S.P."/>
            <person name="Lan S."/>
            <person name="Tsai W.C."/>
            <person name="Van de Peer Y."/>
            <person name="Liu Z.J."/>
        </authorList>
    </citation>
    <scope>NUCLEOTIDE SEQUENCE [LARGE SCALE GENOMIC DNA]</scope>
    <source>
        <strain evidence="1">Lor288</strain>
    </source>
</reference>
<organism evidence="1 2">
    <name type="scientific">Platanthera guangdongensis</name>
    <dbReference type="NCBI Taxonomy" id="2320717"/>
    <lineage>
        <taxon>Eukaryota</taxon>
        <taxon>Viridiplantae</taxon>
        <taxon>Streptophyta</taxon>
        <taxon>Embryophyta</taxon>
        <taxon>Tracheophyta</taxon>
        <taxon>Spermatophyta</taxon>
        <taxon>Magnoliopsida</taxon>
        <taxon>Liliopsida</taxon>
        <taxon>Asparagales</taxon>
        <taxon>Orchidaceae</taxon>
        <taxon>Orchidoideae</taxon>
        <taxon>Orchideae</taxon>
        <taxon>Orchidinae</taxon>
        <taxon>Platanthera</taxon>
    </lineage>
</organism>
<dbReference type="PANTHER" id="PTHR11977">
    <property type="entry name" value="VILLIN"/>
    <property type="match status" value="1"/>
</dbReference>
<sequence length="144" mass="16143">MTDSFKTQAVQTRIYEGKEPIKFLSIFQSFIIFKGGISPGYKNFMVESAIEDKTFNPEGIALFWVQGFGLENMQAIQVIPMASSLNSSYCYILHSGNTLFTWSGNLTNASNQELVYGVLEICFEDHYGLNRGSISIIHIVPALR</sequence>
<dbReference type="Gene3D" id="3.40.20.10">
    <property type="entry name" value="Severin"/>
    <property type="match status" value="2"/>
</dbReference>
<dbReference type="Proteomes" id="UP001412067">
    <property type="component" value="Unassembled WGS sequence"/>
</dbReference>
<name>A0ABR2MQ29_9ASPA</name>
<evidence type="ECO:0000313" key="2">
    <source>
        <dbReference type="Proteomes" id="UP001412067"/>
    </source>
</evidence>
<proteinExistence type="predicted"/>
<gene>
    <name evidence="1" type="primary">VLN4</name>
    <name evidence="1" type="ORF">KSP40_PGU001323</name>
</gene>
<keyword evidence="2" id="KW-1185">Reference proteome</keyword>
<comment type="caution">
    <text evidence="1">The sequence shown here is derived from an EMBL/GenBank/DDBJ whole genome shotgun (WGS) entry which is preliminary data.</text>
</comment>
<dbReference type="InterPro" id="IPR007122">
    <property type="entry name" value="Villin/Gelsolin"/>
</dbReference>
<dbReference type="PANTHER" id="PTHR11977:SF138">
    <property type="entry name" value="VILLIN-4"/>
    <property type="match status" value="1"/>
</dbReference>
<dbReference type="InterPro" id="IPR029006">
    <property type="entry name" value="ADF-H/Gelsolin-like_dom_sf"/>
</dbReference>
<accession>A0ABR2MQ29</accession>
<dbReference type="SUPFAM" id="SSF55753">
    <property type="entry name" value="Actin depolymerizing proteins"/>
    <property type="match status" value="2"/>
</dbReference>
<dbReference type="EMBL" id="JBBWWR010000005">
    <property type="protein sequence ID" value="KAK8966101.1"/>
    <property type="molecule type" value="Genomic_DNA"/>
</dbReference>
<dbReference type="PRINTS" id="PR00597">
    <property type="entry name" value="GELSOLIN"/>
</dbReference>
<evidence type="ECO:0000313" key="1">
    <source>
        <dbReference type="EMBL" id="KAK8966101.1"/>
    </source>
</evidence>
<protein>
    <submittedName>
        <fullName evidence="1">Villin-4</fullName>
    </submittedName>
</protein>